<gene>
    <name evidence="3" type="ORF">IAB28_11330</name>
</gene>
<reference evidence="3" key="1">
    <citation type="submission" date="2020-10" db="EMBL/GenBank/DDBJ databases">
        <authorList>
            <person name="Gilroy R."/>
        </authorList>
    </citation>
    <scope>NUCLEOTIDE SEQUENCE</scope>
    <source>
        <strain evidence="3">CHK180-2868</strain>
    </source>
</reference>
<protein>
    <submittedName>
        <fullName evidence="3">TolC family protein</fullName>
    </submittedName>
</protein>
<evidence type="ECO:0000313" key="3">
    <source>
        <dbReference type="EMBL" id="HIR06536.1"/>
    </source>
</evidence>
<reference evidence="3" key="2">
    <citation type="journal article" date="2021" name="PeerJ">
        <title>Extensive microbial diversity within the chicken gut microbiome revealed by metagenomics and culture.</title>
        <authorList>
            <person name="Gilroy R."/>
            <person name="Ravi A."/>
            <person name="Getino M."/>
            <person name="Pursley I."/>
            <person name="Horton D.L."/>
            <person name="Alikhan N.F."/>
            <person name="Baker D."/>
            <person name="Gharbi K."/>
            <person name="Hall N."/>
            <person name="Watson M."/>
            <person name="Adriaenssens E.M."/>
            <person name="Foster-Nyarko E."/>
            <person name="Jarju S."/>
            <person name="Secka A."/>
            <person name="Antonio M."/>
            <person name="Oren A."/>
            <person name="Chaudhuri R.R."/>
            <person name="La Ragione R."/>
            <person name="Hildebrand F."/>
            <person name="Pallen M.J."/>
        </authorList>
    </citation>
    <scope>NUCLEOTIDE SEQUENCE</scope>
    <source>
        <strain evidence="3">CHK180-2868</strain>
    </source>
</reference>
<organism evidence="3 4">
    <name type="scientific">Candidatus Copromonas faecavium</name>
    <name type="common">nom. illeg.</name>
    <dbReference type="NCBI Taxonomy" id="2840740"/>
    <lineage>
        <taxon>Bacteria</taxon>
        <taxon>Bacillati</taxon>
        <taxon>Bacillota</taxon>
        <taxon>Clostridia</taxon>
        <taxon>Lachnospirales</taxon>
        <taxon>Lachnospiraceae</taxon>
        <taxon>Candidatus Copromonas (nom. illeg.)</taxon>
    </lineage>
</organism>
<keyword evidence="2" id="KW-0732">Signal</keyword>
<sequence length="401" mass="44752">MKKKGIWKAAGAVFLMTAAAGCLPVYGAGTELPLTEYDESQLEKFRDDTLEYWEIPGLVEQYNTEFRNQLEIYYNNPGSSTGLTKDQLLSLASDLRQEANELNQEAEDSKDDLTREEYQEYQQNIRALKSYAKDLEDDADGKNASGSSSIRNLRILKNQQIQSAQEKMRAYERLKDQDAIAQKNLETAQLTYESAKLRQELGTYSAENVLDAERALNQARASASAASDALENGKNDLIMMLGWSYGAQPEIVSVPEPDTGRIDGYDLDADQAKAIENNYTLFDTRMASSSSQGGANQKARTIKTQEEQVTMKMDLLYQEVLQKQTAYQAAETAYEKAVSDKTAADSQYSLGMMSRESYLTAEASWLQSEASYTSAKLDLTEAMENYEWAREGLLDIGSGSQ</sequence>
<dbReference type="EMBL" id="DVGC01000064">
    <property type="protein sequence ID" value="HIR06536.1"/>
    <property type="molecule type" value="Genomic_DNA"/>
</dbReference>
<feature type="coiled-coil region" evidence="1">
    <location>
        <begin position="85"/>
        <end position="138"/>
    </location>
</feature>
<accession>A0A9D1A695</accession>
<proteinExistence type="predicted"/>
<dbReference type="AlphaFoldDB" id="A0A9D1A695"/>
<feature type="chain" id="PRO_5038402356" evidence="2">
    <location>
        <begin position="28"/>
        <end position="401"/>
    </location>
</feature>
<dbReference type="Gene3D" id="1.20.1600.10">
    <property type="entry name" value="Outer membrane efflux proteins (OEP)"/>
    <property type="match status" value="2"/>
</dbReference>
<dbReference type="Proteomes" id="UP000824250">
    <property type="component" value="Unassembled WGS sequence"/>
</dbReference>
<comment type="caution">
    <text evidence="3">The sequence shown here is derived from an EMBL/GenBank/DDBJ whole genome shotgun (WGS) entry which is preliminary data.</text>
</comment>
<evidence type="ECO:0000256" key="1">
    <source>
        <dbReference type="SAM" id="Coils"/>
    </source>
</evidence>
<dbReference type="GO" id="GO:0015562">
    <property type="term" value="F:efflux transmembrane transporter activity"/>
    <property type="evidence" value="ECO:0007669"/>
    <property type="project" value="InterPro"/>
</dbReference>
<name>A0A9D1A695_9FIRM</name>
<dbReference type="SUPFAM" id="SSF56954">
    <property type="entry name" value="Outer membrane efflux proteins (OEP)"/>
    <property type="match status" value="1"/>
</dbReference>
<keyword evidence="1" id="KW-0175">Coiled coil</keyword>
<evidence type="ECO:0000313" key="4">
    <source>
        <dbReference type="Proteomes" id="UP000824250"/>
    </source>
</evidence>
<dbReference type="PROSITE" id="PS51257">
    <property type="entry name" value="PROKAR_LIPOPROTEIN"/>
    <property type="match status" value="1"/>
</dbReference>
<feature type="signal peptide" evidence="2">
    <location>
        <begin position="1"/>
        <end position="27"/>
    </location>
</feature>
<evidence type="ECO:0000256" key="2">
    <source>
        <dbReference type="SAM" id="SignalP"/>
    </source>
</evidence>